<sequence length="98" mass="11125">MPLRVERHGNAPWLRGKEHSTPATTTDYLQRRASYQTRKGRCSTLNCCMSLSLNRGRLKETCSSCSFRQSFDASGRRADVAFDLLGYALLLVVHKMDQ</sequence>
<dbReference type="EMBL" id="CP024307">
    <property type="protein sequence ID" value="AUX75205.1"/>
    <property type="molecule type" value="Genomic_DNA"/>
</dbReference>
<organism evidence="1 2">
    <name type="scientific">Rhizobium fredii</name>
    <name type="common">Sinorhizobium fredii</name>
    <dbReference type="NCBI Taxonomy" id="380"/>
    <lineage>
        <taxon>Bacteria</taxon>
        <taxon>Pseudomonadati</taxon>
        <taxon>Pseudomonadota</taxon>
        <taxon>Alphaproteobacteria</taxon>
        <taxon>Hyphomicrobiales</taxon>
        <taxon>Rhizobiaceae</taxon>
        <taxon>Sinorhizobium/Ensifer group</taxon>
        <taxon>Sinorhizobium</taxon>
    </lineage>
</organism>
<evidence type="ECO:0000313" key="2">
    <source>
        <dbReference type="Proteomes" id="UP000239340"/>
    </source>
</evidence>
<evidence type="ECO:0000313" key="1">
    <source>
        <dbReference type="EMBL" id="AUX75205.1"/>
    </source>
</evidence>
<dbReference type="Proteomes" id="UP000239340">
    <property type="component" value="Chromosome"/>
</dbReference>
<protein>
    <submittedName>
        <fullName evidence="1">Uncharacterized protein</fullName>
    </submittedName>
</protein>
<reference evidence="1 2" key="1">
    <citation type="submission" date="2017-10" db="EMBL/GenBank/DDBJ databases">
        <title>Analysis of the genome sequences of Rhizobium populations associated to common bean (phaseolus vulgaris).</title>
        <authorList>
            <person name="Bustos P."/>
            <person name="Santamaria R.I."/>
            <person name="Miranda-Sanchez F."/>
            <person name="Perez-Carrascal O."/>
            <person name="Juarez S."/>
            <person name="Lozano L."/>
            <person name="Martinez-Flores I."/>
            <person name="Vinuesa P."/>
            <person name="Martinez-Romero E."/>
            <person name="Cevallos M.A."/>
            <person name="Romero D."/>
            <person name="Davila G."/>
            <person name="Gonzalez V."/>
        </authorList>
    </citation>
    <scope>NUCLEOTIDE SEQUENCE [LARGE SCALE GENOMIC DNA]</scope>
    <source>
        <strain evidence="1 2">NXT3</strain>
    </source>
</reference>
<accession>A0A2L0H147</accession>
<name>A0A2L0H147_RHIFR</name>
<dbReference type="AlphaFoldDB" id="A0A2L0H147"/>
<gene>
    <name evidence="1" type="ORF">NXT3_CH00602</name>
</gene>
<proteinExistence type="predicted"/>